<proteinExistence type="predicted"/>
<dbReference type="GeneID" id="62161037"/>
<dbReference type="AlphaFoldDB" id="A0A9P6LIQ7"/>
<reference evidence="1" key="1">
    <citation type="submission" date="2020-03" db="EMBL/GenBank/DDBJ databases">
        <authorList>
            <person name="He L."/>
        </authorList>
    </citation>
    <scope>NUCLEOTIDE SEQUENCE</scope>
    <source>
        <strain evidence="1">CkLH20</strain>
    </source>
</reference>
<evidence type="ECO:0000313" key="2">
    <source>
        <dbReference type="Proteomes" id="UP000781932"/>
    </source>
</evidence>
<comment type="caution">
    <text evidence="1">The sequence shown here is derived from an EMBL/GenBank/DDBJ whole genome shotgun (WGS) entry which is preliminary data.</text>
</comment>
<evidence type="ECO:0000313" key="1">
    <source>
        <dbReference type="EMBL" id="KAF9877544.1"/>
    </source>
</evidence>
<reference evidence="1" key="2">
    <citation type="submission" date="2020-11" db="EMBL/GenBank/DDBJ databases">
        <title>Whole genome sequencing of Colletotrichum sp.</title>
        <authorList>
            <person name="Li H."/>
        </authorList>
    </citation>
    <scope>NUCLEOTIDE SEQUENCE</scope>
    <source>
        <strain evidence="1">CkLH20</strain>
    </source>
</reference>
<accession>A0A9P6LIQ7</accession>
<keyword evidence="2" id="KW-1185">Reference proteome</keyword>
<name>A0A9P6LIQ7_9PEZI</name>
<dbReference type="Proteomes" id="UP000781932">
    <property type="component" value="Unassembled WGS sequence"/>
</dbReference>
<sequence>MVIITATGKARRALDNVDVSIVKQEPDAAKPLVFDSKYIVDEPAKSKEELKAIVEHEVAEARRDWRARLEQPLEGQTEEFKAVFREGIAYLVPDVDFRVEMALVRVLVDLDETCNKLE</sequence>
<dbReference type="EMBL" id="JAATWM020000014">
    <property type="protein sequence ID" value="KAF9877544.1"/>
    <property type="molecule type" value="Genomic_DNA"/>
</dbReference>
<protein>
    <submittedName>
        <fullName evidence="1">Uncharacterized protein</fullName>
    </submittedName>
</protein>
<gene>
    <name evidence="1" type="ORF">CkaCkLH20_05244</name>
</gene>
<organism evidence="1 2">
    <name type="scientific">Colletotrichum karsti</name>
    <dbReference type="NCBI Taxonomy" id="1095194"/>
    <lineage>
        <taxon>Eukaryota</taxon>
        <taxon>Fungi</taxon>
        <taxon>Dikarya</taxon>
        <taxon>Ascomycota</taxon>
        <taxon>Pezizomycotina</taxon>
        <taxon>Sordariomycetes</taxon>
        <taxon>Hypocreomycetidae</taxon>
        <taxon>Glomerellales</taxon>
        <taxon>Glomerellaceae</taxon>
        <taxon>Colletotrichum</taxon>
        <taxon>Colletotrichum boninense species complex</taxon>
    </lineage>
</organism>
<dbReference type="RefSeq" id="XP_038747005.1">
    <property type="nucleotide sequence ID" value="XM_038887963.1"/>
</dbReference>